<proteinExistence type="predicted"/>
<sequence>MVNKSSKRWWLPNSGLAVSLLLHAVAAGVFLLMVLFQAEPQSEEPVVEVTLVAPPEPPPPVEPPPTEEAKAEEPPTPEPPPAPEPPKPEETEPPPEPPPAVPEAEEQPKLPDAGQAPIPVLRPVVRFAEKDAGPEISKGTEAEAGLTPETAAQLDEAEQEVAAATQQPEIDLPKAALAEDAPMPDAADKAVEGEGAEPGPPGAPQSAEQTPKPADAKDASDANEKPIKAAALVPREVKRLFSTAISGDEAAATAMAGLSRQERGDQLCGTELSQQLRNGRPSFVPYLLPILRLKQGNVVDIKLAAFRDVNGDWINIAVRCEVDDNATEVVKFSLSVGKPVPKAEWRSRGFPES</sequence>
<feature type="compositionally biased region" description="Pro residues" evidence="1">
    <location>
        <begin position="74"/>
        <end position="85"/>
    </location>
</feature>
<feature type="compositionally biased region" description="Basic and acidic residues" evidence="1">
    <location>
        <begin position="127"/>
        <end position="141"/>
    </location>
</feature>
<dbReference type="Proteomes" id="UP000247536">
    <property type="component" value="Unassembled WGS sequence"/>
</dbReference>
<feature type="compositionally biased region" description="Low complexity" evidence="1">
    <location>
        <begin position="204"/>
        <end position="213"/>
    </location>
</feature>
<accession>A0ABX5NVH1</accession>
<organism evidence="2 3">
    <name type="scientific">Rhizobium wuzhouense</name>
    <dbReference type="NCBI Taxonomy" id="1986026"/>
    <lineage>
        <taxon>Bacteria</taxon>
        <taxon>Pseudomonadati</taxon>
        <taxon>Pseudomonadota</taxon>
        <taxon>Alphaproteobacteria</taxon>
        <taxon>Hyphomicrobiales</taxon>
        <taxon>Rhizobiaceae</taxon>
        <taxon>Rhizobium/Agrobacterium group</taxon>
        <taxon>Rhizobium</taxon>
    </lineage>
</organism>
<dbReference type="EMBL" id="QJRY01000002">
    <property type="protein sequence ID" value="PYB75455.1"/>
    <property type="molecule type" value="Genomic_DNA"/>
</dbReference>
<feature type="compositionally biased region" description="Low complexity" evidence="1">
    <location>
        <begin position="160"/>
        <end position="169"/>
    </location>
</feature>
<evidence type="ECO:0000256" key="1">
    <source>
        <dbReference type="SAM" id="MobiDB-lite"/>
    </source>
</evidence>
<dbReference type="RefSeq" id="WP_110790839.1">
    <property type="nucleotide sequence ID" value="NZ_QJRY01000002.1"/>
</dbReference>
<name>A0ABX5NVH1_9HYPH</name>
<dbReference type="InterPro" id="IPR009273">
    <property type="entry name" value="DUF930"/>
</dbReference>
<protein>
    <recommendedName>
        <fullName evidence="4">DUF930 domain-containing protein</fullName>
    </recommendedName>
</protein>
<keyword evidence="3" id="KW-1185">Reference proteome</keyword>
<comment type="caution">
    <text evidence="2">The sequence shown here is derived from an EMBL/GenBank/DDBJ whole genome shotgun (WGS) entry which is preliminary data.</text>
</comment>
<evidence type="ECO:0008006" key="4">
    <source>
        <dbReference type="Google" id="ProtNLM"/>
    </source>
</evidence>
<gene>
    <name evidence="2" type="ORF">DMY87_08450</name>
</gene>
<feature type="compositionally biased region" description="Basic and acidic residues" evidence="1">
    <location>
        <begin position="214"/>
        <end position="227"/>
    </location>
</feature>
<evidence type="ECO:0000313" key="3">
    <source>
        <dbReference type="Proteomes" id="UP000247536"/>
    </source>
</evidence>
<dbReference type="Pfam" id="PF06059">
    <property type="entry name" value="DUF930"/>
    <property type="match status" value="1"/>
</dbReference>
<feature type="region of interest" description="Disordered" evidence="1">
    <location>
        <begin position="47"/>
        <end position="228"/>
    </location>
</feature>
<feature type="compositionally biased region" description="Pro residues" evidence="1">
    <location>
        <begin position="54"/>
        <end position="66"/>
    </location>
</feature>
<reference evidence="2 3" key="1">
    <citation type="submission" date="2018-06" db="EMBL/GenBank/DDBJ databases">
        <title>Rhizobium wuzhouense sp. nov., isolated from roots of Oryza officinalis.</title>
        <authorList>
            <person name="Yuan T."/>
        </authorList>
    </citation>
    <scope>NUCLEOTIDE SEQUENCE [LARGE SCALE GENOMIC DNA]</scope>
    <source>
        <strain evidence="2 3">W44</strain>
    </source>
</reference>
<evidence type="ECO:0000313" key="2">
    <source>
        <dbReference type="EMBL" id="PYB75455.1"/>
    </source>
</evidence>